<dbReference type="CDD" id="cd10941">
    <property type="entry name" value="CE4_PuuE_HpPgdA_like_2"/>
    <property type="match status" value="1"/>
</dbReference>
<dbReference type="OrthoDB" id="258610at2"/>
<evidence type="ECO:0000313" key="3">
    <source>
        <dbReference type="Proteomes" id="UP000326354"/>
    </source>
</evidence>
<dbReference type="InterPro" id="IPR002509">
    <property type="entry name" value="NODB_dom"/>
</dbReference>
<organism evidence="2 3">
    <name type="scientific">Uabimicrobium amorphum</name>
    <dbReference type="NCBI Taxonomy" id="2596890"/>
    <lineage>
        <taxon>Bacteria</taxon>
        <taxon>Pseudomonadati</taxon>
        <taxon>Planctomycetota</taxon>
        <taxon>Candidatus Uabimicrobiia</taxon>
        <taxon>Candidatus Uabimicrobiales</taxon>
        <taxon>Candidatus Uabimicrobiaceae</taxon>
        <taxon>Candidatus Uabimicrobium</taxon>
    </lineage>
</organism>
<dbReference type="Gene3D" id="3.20.20.370">
    <property type="entry name" value="Glycoside hydrolase/deacetylase"/>
    <property type="match status" value="1"/>
</dbReference>
<evidence type="ECO:0000313" key="2">
    <source>
        <dbReference type="EMBL" id="BBM84817.1"/>
    </source>
</evidence>
<dbReference type="InterPro" id="IPR014344">
    <property type="entry name" value="XrtA_polysacc_deacetyl"/>
</dbReference>
<dbReference type="PANTHER" id="PTHR47561:SF1">
    <property type="entry name" value="POLYSACCHARIDE DEACETYLASE FAMILY PROTEIN (AFU_ORTHOLOGUE AFUA_6G05030)"/>
    <property type="match status" value="1"/>
</dbReference>
<dbReference type="AlphaFoldDB" id="A0A5S9F3J9"/>
<dbReference type="Pfam" id="PF11959">
    <property type="entry name" value="DUF3473"/>
    <property type="match status" value="1"/>
</dbReference>
<dbReference type="InterPro" id="IPR022560">
    <property type="entry name" value="DUF3473"/>
</dbReference>
<dbReference type="SUPFAM" id="SSF88713">
    <property type="entry name" value="Glycoside hydrolase/deacetylase"/>
    <property type="match status" value="1"/>
</dbReference>
<name>A0A5S9F3J9_UABAM</name>
<accession>A0A5S9F3J9</accession>
<dbReference type="Pfam" id="PF01522">
    <property type="entry name" value="Polysacc_deac_1"/>
    <property type="match status" value="1"/>
</dbReference>
<dbReference type="KEGG" id="uam:UABAM_03178"/>
<reference evidence="2 3" key="1">
    <citation type="submission" date="2019-08" db="EMBL/GenBank/DDBJ databases">
        <title>Complete genome sequence of Candidatus Uab amorphum.</title>
        <authorList>
            <person name="Shiratori T."/>
            <person name="Suzuki S."/>
            <person name="Kakizawa Y."/>
            <person name="Ishida K."/>
        </authorList>
    </citation>
    <scope>NUCLEOTIDE SEQUENCE [LARGE SCALE GENOMIC DNA]</scope>
    <source>
        <strain evidence="2 3">SRT547</strain>
    </source>
</reference>
<protein>
    <submittedName>
        <fullName evidence="2">Polysaccharide deacetylase</fullName>
    </submittedName>
</protein>
<gene>
    <name evidence="2" type="ORF">UABAM_03178</name>
</gene>
<keyword evidence="3" id="KW-1185">Reference proteome</keyword>
<dbReference type="PROSITE" id="PS51677">
    <property type="entry name" value="NODB"/>
    <property type="match status" value="1"/>
</dbReference>
<dbReference type="RefSeq" id="WP_151968948.1">
    <property type="nucleotide sequence ID" value="NZ_AP019860.1"/>
</dbReference>
<dbReference type="InterPro" id="IPR011330">
    <property type="entry name" value="Glyco_hydro/deAcase_b/a-brl"/>
</dbReference>
<dbReference type="GO" id="GO:0005975">
    <property type="term" value="P:carbohydrate metabolic process"/>
    <property type="evidence" value="ECO:0007669"/>
    <property type="project" value="InterPro"/>
</dbReference>
<sequence length="280" mass="33105">MRNIMSVDVEDYFHVANFANKISLHDWDSYPLRVEQNTQRILQIFAQHNVQATFYVLAWVAERCPQLVREICQQGHELACHGYAHQLIYEQGPQAFREDIKKAKCILEDISGEQVIGYRAPSYSITNKSLWAIDILYEEGFRYDSSIFPTHHDRYGIPQAKRHRHLVKYNTHALQEFPPSTVPIGKWNFPIAGGGYFRLFPYSITKKSIEFNNREQQPFVFYLHPWEIDPQQPRIKGISATKRFRHYVNLHSTEKKLRRLVQDFSFTYTKEYLESVCEKI</sequence>
<evidence type="ECO:0000259" key="1">
    <source>
        <dbReference type="PROSITE" id="PS51677"/>
    </source>
</evidence>
<dbReference type="Proteomes" id="UP000326354">
    <property type="component" value="Chromosome"/>
</dbReference>
<dbReference type="GO" id="GO:0016810">
    <property type="term" value="F:hydrolase activity, acting on carbon-nitrogen (but not peptide) bonds"/>
    <property type="evidence" value="ECO:0007669"/>
    <property type="project" value="InterPro"/>
</dbReference>
<dbReference type="PANTHER" id="PTHR47561">
    <property type="entry name" value="POLYSACCHARIDE DEACETYLASE FAMILY PROTEIN (AFU_ORTHOLOGUE AFUA_6G05030)"/>
    <property type="match status" value="1"/>
</dbReference>
<feature type="domain" description="NodB homology" evidence="1">
    <location>
        <begin position="20"/>
        <end position="280"/>
    </location>
</feature>
<proteinExistence type="predicted"/>
<dbReference type="NCBIfam" id="TIGR03006">
    <property type="entry name" value="pepcterm_polyde"/>
    <property type="match status" value="1"/>
</dbReference>
<dbReference type="InterPro" id="IPR045235">
    <property type="entry name" value="PuuE_HpPgdA-like"/>
</dbReference>
<dbReference type="EMBL" id="AP019860">
    <property type="protein sequence ID" value="BBM84817.1"/>
    <property type="molecule type" value="Genomic_DNA"/>
</dbReference>